<keyword evidence="1" id="KW-0812">Transmembrane</keyword>
<evidence type="ECO:0000256" key="1">
    <source>
        <dbReference type="SAM" id="Phobius"/>
    </source>
</evidence>
<keyword evidence="3" id="KW-1185">Reference proteome</keyword>
<dbReference type="RefSeq" id="WP_372265223.1">
    <property type="nucleotide sequence ID" value="NZ_JBFRUW010000014.1"/>
</dbReference>
<evidence type="ECO:0000313" key="3">
    <source>
        <dbReference type="Proteomes" id="UP001570417"/>
    </source>
</evidence>
<dbReference type="Proteomes" id="UP001570417">
    <property type="component" value="Unassembled WGS sequence"/>
</dbReference>
<protein>
    <recommendedName>
        <fullName evidence="4">PH domain-containing protein</fullName>
    </recommendedName>
</protein>
<gene>
    <name evidence="2" type="ORF">AB4566_05450</name>
</gene>
<evidence type="ECO:0000313" key="2">
    <source>
        <dbReference type="EMBL" id="MFA0567716.1"/>
    </source>
</evidence>
<feature type="transmembrane region" description="Helical" evidence="1">
    <location>
        <begin position="32"/>
        <end position="53"/>
    </location>
</feature>
<dbReference type="EMBL" id="JBFRUW010000014">
    <property type="protein sequence ID" value="MFA0567716.1"/>
    <property type="molecule type" value="Genomic_DNA"/>
</dbReference>
<sequence length="137" mass="15480">MYKQTEINKVLIVILFTLSAFIITTSNHLGNAVIALVINLVIGVLFFSMTIGINGNKVYWYFGFGFLRKEIELRHIVNISLYETKWYQGIGVRMLKDGWLYNASVGKALKLTLSNGKNVYLGCKNLVAFQHALESTN</sequence>
<comment type="caution">
    <text evidence="2">The sequence shown here is derived from an EMBL/GenBank/DDBJ whole genome shotgun (WGS) entry which is preliminary data.</text>
</comment>
<evidence type="ECO:0008006" key="4">
    <source>
        <dbReference type="Google" id="ProtNLM"/>
    </source>
</evidence>
<keyword evidence="1" id="KW-0472">Membrane</keyword>
<feature type="transmembrane region" description="Helical" evidence="1">
    <location>
        <begin position="7"/>
        <end position="26"/>
    </location>
</feature>
<proteinExistence type="predicted"/>
<organism evidence="2 3">
    <name type="scientific">Vibrio gallaecicus</name>
    <dbReference type="NCBI Taxonomy" id="552386"/>
    <lineage>
        <taxon>Bacteria</taxon>
        <taxon>Pseudomonadati</taxon>
        <taxon>Pseudomonadota</taxon>
        <taxon>Gammaproteobacteria</taxon>
        <taxon>Vibrionales</taxon>
        <taxon>Vibrionaceae</taxon>
        <taxon>Vibrio</taxon>
    </lineage>
</organism>
<name>A0ABV4N980_9VIBR</name>
<accession>A0ABV4N980</accession>
<keyword evidence="1" id="KW-1133">Transmembrane helix</keyword>
<reference evidence="2 3" key="1">
    <citation type="journal article" date="2024" name="ISME J.">
        <title>Tailless and filamentous prophages are predominant in marine Vibrio.</title>
        <authorList>
            <person name="Steensen K."/>
            <person name="Seneca J."/>
            <person name="Bartlau N."/>
            <person name="Yu X.A."/>
            <person name="Hussain F.A."/>
            <person name="Polz M.F."/>
        </authorList>
    </citation>
    <scope>NUCLEOTIDE SEQUENCE [LARGE SCALE GENOMIC DNA]</scope>
    <source>
        <strain evidence="2 3">10N.222.51.A1</strain>
    </source>
</reference>